<dbReference type="SUPFAM" id="SSF143631">
    <property type="entry name" value="ApbE-like"/>
    <property type="match status" value="1"/>
</dbReference>
<evidence type="ECO:0000256" key="6">
    <source>
        <dbReference type="ARBA" id="ARBA00022723"/>
    </source>
</evidence>
<evidence type="ECO:0000256" key="7">
    <source>
        <dbReference type="ARBA" id="ARBA00022827"/>
    </source>
</evidence>
<keyword evidence="7" id="KW-0274">FAD</keyword>
<dbReference type="GO" id="GO:0016740">
    <property type="term" value="F:transferase activity"/>
    <property type="evidence" value="ECO:0007669"/>
    <property type="project" value="UniProtKB-KW"/>
</dbReference>
<evidence type="ECO:0000256" key="8">
    <source>
        <dbReference type="ARBA" id="ARBA00022842"/>
    </source>
</evidence>
<dbReference type="eggNOG" id="COG1477">
    <property type="taxonomic scope" value="Bacteria"/>
</dbReference>
<sequence>MPLYSKQIQNRTMLTVVFQEMTIPFTIQVIITQPFARANRLVLEQAKVVHDYMKHIDQVFSPFRVDSELTAFNQDRLMFEKTSQDFQMVYAVSSWAEEKTQHLFSADYAGRQQYDPTGLVKGWAIEQAAKRFLFPLLAEDDFIAANLIGGGDMQFVTRPGSNWVWQLGIADPFDTRKVAAKLAMTSGAIASSGTVERGHHLVNIAQNRAIGTRTTDIISSSVISDSLTEADIWATAIATTSISDHSWLKAIDGSGMRISYGKIAERWQNNRIVDQKELIYA</sequence>
<keyword evidence="4" id="KW-0285">Flavoprotein</keyword>
<evidence type="ECO:0000256" key="10">
    <source>
        <dbReference type="ARBA" id="ARBA00048540"/>
    </source>
</evidence>
<dbReference type="Gene3D" id="3.10.520.10">
    <property type="entry name" value="ApbE-like domains"/>
    <property type="match status" value="2"/>
</dbReference>
<keyword evidence="12" id="KW-1185">Reference proteome</keyword>
<evidence type="ECO:0000256" key="3">
    <source>
        <dbReference type="ARBA" id="ARBA00016337"/>
    </source>
</evidence>
<name>G9WG11_9LACO</name>
<dbReference type="GO" id="GO:0046872">
    <property type="term" value="F:metal ion binding"/>
    <property type="evidence" value="ECO:0007669"/>
    <property type="project" value="UniProtKB-KW"/>
</dbReference>
<keyword evidence="11" id="KW-0449">Lipoprotein</keyword>
<evidence type="ECO:0000256" key="2">
    <source>
        <dbReference type="ARBA" id="ARBA00011955"/>
    </source>
</evidence>
<gene>
    <name evidence="11" type="ORF">OKIT_1508</name>
</gene>
<evidence type="ECO:0000313" key="12">
    <source>
        <dbReference type="Proteomes" id="UP000004959"/>
    </source>
</evidence>
<comment type="caution">
    <text evidence="11">The sequence shown here is derived from an EMBL/GenBank/DDBJ whole genome shotgun (WGS) entry which is preliminary data.</text>
</comment>
<dbReference type="EMBL" id="AFVZ01000001">
    <property type="protein sequence ID" value="EHN59589.1"/>
    <property type="molecule type" value="Genomic_DNA"/>
</dbReference>
<evidence type="ECO:0000256" key="9">
    <source>
        <dbReference type="ARBA" id="ARBA00031306"/>
    </source>
</evidence>
<dbReference type="InterPro" id="IPR003374">
    <property type="entry name" value="ApbE-like_sf"/>
</dbReference>
<protein>
    <recommendedName>
        <fullName evidence="3">FAD:protein FMN transferase</fullName>
        <ecNumber evidence="2">2.7.1.180</ecNumber>
    </recommendedName>
    <alternativeName>
        <fullName evidence="9">Flavin transferase</fullName>
    </alternativeName>
</protein>
<keyword evidence="6" id="KW-0479">Metal-binding</keyword>
<reference evidence="11 12" key="1">
    <citation type="journal article" date="2012" name="PLoS ONE">
        <title>Functional divergence in the genus oenococcus as predicted by genome sequencing of the newly-described species, Oenococcus kitaharae.</title>
        <authorList>
            <person name="Borneman A.R."/>
            <person name="McCarthy J.M."/>
            <person name="Chambers P.J."/>
            <person name="Bartowsky E.J."/>
        </authorList>
    </citation>
    <scope>NUCLEOTIDE SEQUENCE [LARGE SCALE GENOMIC DNA]</scope>
    <source>
        <strain evidence="12">DSM17330</strain>
    </source>
</reference>
<accession>G9WG11</accession>
<dbReference type="STRING" id="336988.NT96_01190"/>
<dbReference type="PANTHER" id="PTHR30040">
    <property type="entry name" value="THIAMINE BIOSYNTHESIS LIPOPROTEIN APBE"/>
    <property type="match status" value="1"/>
</dbReference>
<dbReference type="EC" id="2.7.1.180" evidence="2"/>
<dbReference type="InterPro" id="IPR024932">
    <property type="entry name" value="ApbE"/>
</dbReference>
<evidence type="ECO:0000313" key="11">
    <source>
        <dbReference type="EMBL" id="EHN59589.1"/>
    </source>
</evidence>
<proteinExistence type="predicted"/>
<evidence type="ECO:0000256" key="4">
    <source>
        <dbReference type="ARBA" id="ARBA00022630"/>
    </source>
</evidence>
<dbReference type="Pfam" id="PF02424">
    <property type="entry name" value="ApbE"/>
    <property type="match status" value="1"/>
</dbReference>
<dbReference type="PANTHER" id="PTHR30040:SF2">
    <property type="entry name" value="FAD:PROTEIN FMN TRANSFERASE"/>
    <property type="match status" value="1"/>
</dbReference>
<comment type="cofactor">
    <cofactor evidence="1">
        <name>Mg(2+)</name>
        <dbReference type="ChEBI" id="CHEBI:18420"/>
    </cofactor>
</comment>
<dbReference type="OrthoDB" id="9778595at2"/>
<keyword evidence="8" id="KW-0460">Magnesium</keyword>
<organism evidence="11 12">
    <name type="scientific">Oenococcus kitaharae DSM 17330</name>
    <dbReference type="NCBI Taxonomy" id="1045004"/>
    <lineage>
        <taxon>Bacteria</taxon>
        <taxon>Bacillati</taxon>
        <taxon>Bacillota</taxon>
        <taxon>Bacilli</taxon>
        <taxon>Lactobacillales</taxon>
        <taxon>Lactobacillaceae</taxon>
        <taxon>Oenococcus</taxon>
    </lineage>
</organism>
<dbReference type="PATRIC" id="fig|1045004.4.peg.1482"/>
<dbReference type="HOGENOM" id="CLU_044403_4_0_9"/>
<evidence type="ECO:0000256" key="5">
    <source>
        <dbReference type="ARBA" id="ARBA00022679"/>
    </source>
</evidence>
<dbReference type="RefSeq" id="WP_007746586.1">
    <property type="nucleotide sequence ID" value="NZ_CM001398.1"/>
</dbReference>
<comment type="catalytic activity">
    <reaction evidence="10">
        <text>L-threonyl-[protein] + FAD = FMN-L-threonyl-[protein] + AMP + H(+)</text>
        <dbReference type="Rhea" id="RHEA:36847"/>
        <dbReference type="Rhea" id="RHEA-COMP:11060"/>
        <dbReference type="Rhea" id="RHEA-COMP:11061"/>
        <dbReference type="ChEBI" id="CHEBI:15378"/>
        <dbReference type="ChEBI" id="CHEBI:30013"/>
        <dbReference type="ChEBI" id="CHEBI:57692"/>
        <dbReference type="ChEBI" id="CHEBI:74257"/>
        <dbReference type="ChEBI" id="CHEBI:456215"/>
        <dbReference type="EC" id="2.7.1.180"/>
    </reaction>
</comment>
<keyword evidence="5" id="KW-0808">Transferase</keyword>
<dbReference type="Proteomes" id="UP000004959">
    <property type="component" value="Chromosome"/>
</dbReference>
<dbReference type="AlphaFoldDB" id="G9WG11"/>
<evidence type="ECO:0000256" key="1">
    <source>
        <dbReference type="ARBA" id="ARBA00001946"/>
    </source>
</evidence>